<keyword evidence="16" id="KW-1185">Reference proteome</keyword>
<evidence type="ECO:0000313" key="15">
    <source>
        <dbReference type="EMBL" id="KAK5080434.1"/>
    </source>
</evidence>
<reference evidence="15 16" key="1">
    <citation type="submission" date="2023-08" db="EMBL/GenBank/DDBJ databases">
        <title>Black Yeasts Isolated from many extreme environments.</title>
        <authorList>
            <person name="Coleine C."/>
            <person name="Stajich J.E."/>
            <person name="Selbmann L."/>
        </authorList>
    </citation>
    <scope>NUCLEOTIDE SEQUENCE [LARGE SCALE GENOMIC DNA]</scope>
    <source>
        <strain evidence="15 16">CCFEE 5885</strain>
    </source>
</reference>
<evidence type="ECO:0000256" key="13">
    <source>
        <dbReference type="SAM" id="MobiDB-lite"/>
    </source>
</evidence>
<gene>
    <name evidence="15" type="ORF">LTR24_008528</name>
</gene>
<evidence type="ECO:0000313" key="16">
    <source>
        <dbReference type="Proteomes" id="UP001345013"/>
    </source>
</evidence>
<organism evidence="15 16">
    <name type="scientific">Lithohypha guttulata</name>
    <dbReference type="NCBI Taxonomy" id="1690604"/>
    <lineage>
        <taxon>Eukaryota</taxon>
        <taxon>Fungi</taxon>
        <taxon>Dikarya</taxon>
        <taxon>Ascomycota</taxon>
        <taxon>Pezizomycotina</taxon>
        <taxon>Eurotiomycetes</taxon>
        <taxon>Chaetothyriomycetidae</taxon>
        <taxon>Chaetothyriales</taxon>
        <taxon>Trichomeriaceae</taxon>
        <taxon>Lithohypha</taxon>
    </lineage>
</organism>
<dbReference type="Proteomes" id="UP001345013">
    <property type="component" value="Unassembled WGS sequence"/>
</dbReference>
<evidence type="ECO:0000256" key="1">
    <source>
        <dbReference type="ARBA" id="ARBA00003389"/>
    </source>
</evidence>
<comment type="caution">
    <text evidence="15">The sequence shown here is derived from an EMBL/GenBank/DDBJ whole genome shotgun (WGS) entry which is preliminary data.</text>
</comment>
<dbReference type="InterPro" id="IPR007292">
    <property type="entry name" value="Nuclear_fusion_Kar5"/>
</dbReference>
<sequence length="587" mass="64600">MIGSKLGSMVSAISSATLALVLITLFFNIQVLAFSSALAWNLHDSKSVHHLDGISNLLKASAGAEATSLVNAKRIIQALSSSTTCAHAATARLLRQCKLIKPEYESPGSELQKENAQAAYGISMALCETRLARASVPPACRVFETLLDRPATESSIEIVHTEEIQSCSNQLYQNPSWTSLMAFKAQSKDLCDSSRIDYQREELLEHFRQATNVIPEIIDALRGQQYETQLLMVNVRDHAAEVLASHQEASLVMQDQAQQSKKQMEHLSNFMEAHMRQMDESEMSFRAAVADGIRSASTDLTVMQDQAGAVKVNLAEIYAAAAETVSSISIDVKSSFEHMMHQTNAVAEQMIDLATSGHLQAIQESVMLGRDAATEFATVQTAQVETAQAQLSLSQKVLNTIDHTHGRLDEIQKAVDMLPTSWFHALHSVQERIIQIRIEVRYAATFIVPSFLLLLLGRPRAAAMALLSYVFVRSIWSICRSFDLSVSDLVVPIEELKVLAFCLFAAACAAVSLAYTLGSFLGLLTRGKTRTKDLEASPNLHNGSDRPRRGKLARFEMFASPPQRPPKQTLKDLDRYARGKSVPVDLP</sequence>
<keyword evidence="6 14" id="KW-0812">Transmembrane</keyword>
<keyword evidence="9 14" id="KW-1133">Transmembrane helix</keyword>
<comment type="function">
    <text evidence="1">Required for nuclear membrane fusion during karyogamy.</text>
</comment>
<dbReference type="PANTHER" id="PTHR28012">
    <property type="entry name" value="NUCLEAR FUSION PROTEIN KAR5"/>
    <property type="match status" value="1"/>
</dbReference>
<keyword evidence="11" id="KW-0325">Glycoprotein</keyword>
<evidence type="ECO:0000256" key="5">
    <source>
        <dbReference type="ARBA" id="ARBA00022459"/>
    </source>
</evidence>
<evidence type="ECO:0000256" key="4">
    <source>
        <dbReference type="ARBA" id="ARBA00010473"/>
    </source>
</evidence>
<evidence type="ECO:0000256" key="10">
    <source>
        <dbReference type="ARBA" id="ARBA00023136"/>
    </source>
</evidence>
<accession>A0ABR0JZP5</accession>
<evidence type="ECO:0000256" key="8">
    <source>
        <dbReference type="ARBA" id="ARBA00022824"/>
    </source>
</evidence>
<name>A0ABR0JZP5_9EURO</name>
<comment type="subcellular location">
    <subcellularLocation>
        <location evidence="3">Endoplasmic reticulum membrane</location>
    </subcellularLocation>
    <subcellularLocation>
        <location evidence="2">Nucleus membrane</location>
    </subcellularLocation>
</comment>
<keyword evidence="8" id="KW-0256">Endoplasmic reticulum</keyword>
<comment type="similarity">
    <text evidence="4">Belongs to the KAR5 family.</text>
</comment>
<dbReference type="EMBL" id="JAVRRG010000150">
    <property type="protein sequence ID" value="KAK5080434.1"/>
    <property type="molecule type" value="Genomic_DNA"/>
</dbReference>
<keyword evidence="5" id="KW-0415">Karyogamy</keyword>
<evidence type="ECO:0000256" key="3">
    <source>
        <dbReference type="ARBA" id="ARBA00004586"/>
    </source>
</evidence>
<evidence type="ECO:0000256" key="11">
    <source>
        <dbReference type="ARBA" id="ARBA00023180"/>
    </source>
</evidence>
<keyword evidence="7" id="KW-0732">Signal</keyword>
<feature type="transmembrane region" description="Helical" evidence="14">
    <location>
        <begin position="498"/>
        <end position="524"/>
    </location>
</feature>
<evidence type="ECO:0000256" key="2">
    <source>
        <dbReference type="ARBA" id="ARBA00004126"/>
    </source>
</evidence>
<feature type="region of interest" description="Disordered" evidence="13">
    <location>
        <begin position="556"/>
        <end position="587"/>
    </location>
</feature>
<evidence type="ECO:0000256" key="7">
    <source>
        <dbReference type="ARBA" id="ARBA00022729"/>
    </source>
</evidence>
<evidence type="ECO:0000256" key="6">
    <source>
        <dbReference type="ARBA" id="ARBA00022692"/>
    </source>
</evidence>
<keyword evidence="10 14" id="KW-0472">Membrane</keyword>
<evidence type="ECO:0000256" key="12">
    <source>
        <dbReference type="ARBA" id="ARBA00023242"/>
    </source>
</evidence>
<evidence type="ECO:0000256" key="9">
    <source>
        <dbReference type="ARBA" id="ARBA00022989"/>
    </source>
</evidence>
<protein>
    <submittedName>
        <fullName evidence="15">Uncharacterized protein</fullName>
    </submittedName>
</protein>
<dbReference type="PANTHER" id="PTHR28012:SF1">
    <property type="entry name" value="NUCLEAR FUSION PROTEIN KAR5"/>
    <property type="match status" value="1"/>
</dbReference>
<evidence type="ECO:0000256" key="14">
    <source>
        <dbReference type="SAM" id="Phobius"/>
    </source>
</evidence>
<keyword evidence="12" id="KW-0539">Nucleus</keyword>
<proteinExistence type="inferred from homology"/>